<comment type="similarity">
    <text evidence="1">Belongs to the RMD1/sif2 family.</text>
</comment>
<name>A0A9W9CV10_9PEZI</name>
<feature type="region of interest" description="Disordered" evidence="2">
    <location>
        <begin position="109"/>
        <end position="128"/>
    </location>
</feature>
<comment type="caution">
    <text evidence="4">The sequence shown here is derived from an EMBL/GenBank/DDBJ whole genome shotgun (WGS) entry which is preliminary data.</text>
</comment>
<evidence type="ECO:0000256" key="2">
    <source>
        <dbReference type="SAM" id="MobiDB-lite"/>
    </source>
</evidence>
<protein>
    <recommendedName>
        <fullName evidence="3">DUF155 domain-containing protein</fullName>
    </recommendedName>
</protein>
<dbReference type="GO" id="GO:0005739">
    <property type="term" value="C:mitochondrion"/>
    <property type="evidence" value="ECO:0007669"/>
    <property type="project" value="UniProtKB-ARBA"/>
</dbReference>
<evidence type="ECO:0000256" key="1">
    <source>
        <dbReference type="ARBA" id="ARBA00008306"/>
    </source>
</evidence>
<dbReference type="Pfam" id="PF02582">
    <property type="entry name" value="DUF155"/>
    <property type="match status" value="1"/>
</dbReference>
<dbReference type="EMBL" id="JAPEVB010000005">
    <property type="protein sequence ID" value="KAJ4388083.1"/>
    <property type="molecule type" value="Genomic_DNA"/>
</dbReference>
<feature type="region of interest" description="Disordered" evidence="2">
    <location>
        <begin position="57"/>
        <end position="103"/>
    </location>
</feature>
<accession>A0A9W9CV10</accession>
<feature type="domain" description="DUF155" evidence="3">
    <location>
        <begin position="187"/>
        <end position="376"/>
    </location>
</feature>
<gene>
    <name evidence="4" type="ORF">N0V93_008688</name>
</gene>
<evidence type="ECO:0000259" key="3">
    <source>
        <dbReference type="Pfam" id="PF02582"/>
    </source>
</evidence>
<evidence type="ECO:0000313" key="5">
    <source>
        <dbReference type="Proteomes" id="UP001140453"/>
    </source>
</evidence>
<dbReference type="InterPro" id="IPR003734">
    <property type="entry name" value="DUF155"/>
</dbReference>
<dbReference type="PANTHER" id="PTHR16255">
    <property type="entry name" value="REQUIRED FOR MEIOTIC NUCLEAR DIVISION PROTEIN 1 HOMOLOG"/>
    <property type="match status" value="1"/>
</dbReference>
<organism evidence="4 5">
    <name type="scientific">Gnomoniopsis smithogilvyi</name>
    <dbReference type="NCBI Taxonomy" id="1191159"/>
    <lineage>
        <taxon>Eukaryota</taxon>
        <taxon>Fungi</taxon>
        <taxon>Dikarya</taxon>
        <taxon>Ascomycota</taxon>
        <taxon>Pezizomycotina</taxon>
        <taxon>Sordariomycetes</taxon>
        <taxon>Sordariomycetidae</taxon>
        <taxon>Diaporthales</taxon>
        <taxon>Gnomoniaceae</taxon>
        <taxon>Gnomoniopsis</taxon>
    </lineage>
</organism>
<dbReference type="AlphaFoldDB" id="A0A9W9CV10"/>
<dbReference type="GO" id="GO:0070131">
    <property type="term" value="P:positive regulation of mitochondrial translation"/>
    <property type="evidence" value="ECO:0007669"/>
    <property type="project" value="TreeGrafter"/>
</dbReference>
<dbReference type="PANTHER" id="PTHR16255:SF1">
    <property type="entry name" value="REQUIRED FOR MEIOTIC NUCLEAR DIVISION PROTEIN 1 HOMOLOG"/>
    <property type="match status" value="1"/>
</dbReference>
<dbReference type="InterPro" id="IPR051624">
    <property type="entry name" value="RMD1/Sad1-interacting"/>
</dbReference>
<dbReference type="OrthoDB" id="242766at2759"/>
<keyword evidence="5" id="KW-1185">Reference proteome</keyword>
<dbReference type="Proteomes" id="UP001140453">
    <property type="component" value="Unassembled WGS sequence"/>
</dbReference>
<evidence type="ECO:0000313" key="4">
    <source>
        <dbReference type="EMBL" id="KAJ4388083.1"/>
    </source>
</evidence>
<sequence>MRFLQSHVVNISHGLPTASRIVAARPLQRSFHQSSIDLRPRQRSFFTSNLRLAKDGTTSDAPIISHSSSSTAKETDTKAEVQHGGNRRKGKLSAPKKQLRDPLRRVASIAQRANRKPQQATKDGVSMPGKDYTQTICAICVAESFDMKEVVRALHGQHYLIDPDGLDFDEEEIIHARVRGTDEGDFFIFESGTVVTWSLPPEKGVYVATDLLQKAKRNPHDNDVDTDNLTEKLEFEIDDSTSTNSMRGDTVVLGTKIDPALDSKPTDTGRAKIAFSSGLARSTKVAVLETLLNEFLERTMELPTQLEKGDLRVDMRHILKLTGTILRLRSQLNFFSELTDSLPDKFWDQRAELRLDSIYDQVGKALDVPSRIRVLNQRMDYADEMLATFRGMLQAKHDTRLEEIIIYLIAIEVVFQLINWWRDYKDKARAEGQEPSFAGYCSYCLAWF</sequence>
<reference evidence="4" key="1">
    <citation type="submission" date="2022-10" db="EMBL/GenBank/DDBJ databases">
        <title>Tapping the CABI collections for fungal endophytes: first genome assemblies for Collariella, Neodidymelliopsis, Ascochyta clinopodiicola, Didymella pomorum, Didymosphaeria variabile, Neocosmospora piperis and Neocucurbitaria cava.</title>
        <authorList>
            <person name="Hill R."/>
        </authorList>
    </citation>
    <scope>NUCLEOTIDE SEQUENCE</scope>
    <source>
        <strain evidence="4">IMI 355082</strain>
    </source>
</reference>
<proteinExistence type="inferred from homology"/>